<feature type="transmembrane region" description="Helical" evidence="1">
    <location>
        <begin position="52"/>
        <end position="74"/>
    </location>
</feature>
<dbReference type="Pfam" id="PF03729">
    <property type="entry name" value="DUF308"/>
    <property type="match status" value="1"/>
</dbReference>
<keyword evidence="1" id="KW-0812">Transmembrane</keyword>
<organism evidence="2 3">
    <name type="scientific">Candidatus Rhodoblastus alkanivorans</name>
    <dbReference type="NCBI Taxonomy" id="2954117"/>
    <lineage>
        <taxon>Bacteria</taxon>
        <taxon>Pseudomonadati</taxon>
        <taxon>Pseudomonadota</taxon>
        <taxon>Alphaproteobacteria</taxon>
        <taxon>Hyphomicrobiales</taxon>
        <taxon>Rhodoblastaceae</taxon>
        <taxon>Rhodoblastus</taxon>
    </lineage>
</organism>
<feature type="transmembrane region" description="Helical" evidence="1">
    <location>
        <begin position="163"/>
        <end position="185"/>
    </location>
</feature>
<feature type="transmembrane region" description="Helical" evidence="1">
    <location>
        <begin position="25"/>
        <end position="46"/>
    </location>
</feature>
<name>A0ABS9Z4J6_9HYPH</name>
<dbReference type="InterPro" id="IPR005325">
    <property type="entry name" value="DUF308_memb"/>
</dbReference>
<evidence type="ECO:0000256" key="1">
    <source>
        <dbReference type="SAM" id="Phobius"/>
    </source>
</evidence>
<comment type="caution">
    <text evidence="2">The sequence shown here is derived from an EMBL/GenBank/DDBJ whole genome shotgun (WGS) entry which is preliminary data.</text>
</comment>
<reference evidence="2" key="1">
    <citation type="journal article" date="2022" name="ISME J.">
        <title>Identification of active gaseous-alkane degraders at natural gas seeps.</title>
        <authorList>
            <person name="Farhan Ul Haque M."/>
            <person name="Hernandez M."/>
            <person name="Crombie A.T."/>
            <person name="Murrell J.C."/>
        </authorList>
    </citation>
    <scope>NUCLEOTIDE SEQUENCE</scope>
    <source>
        <strain evidence="2">PC2</strain>
    </source>
</reference>
<feature type="transmembrane region" description="Helical" evidence="1">
    <location>
        <begin position="138"/>
        <end position="157"/>
    </location>
</feature>
<sequence length="189" mass="20067">MSMGMPGFDPRHSLGGAIERLRSRWGWFVAYGALCLVFGVAALAMAEVSTAAVVLFVAFMLILAGGFEIVMGFNTRDWPSFFLWVMSGLFYLVFGAFALARPTVAAAVLTAVVGVGFLLAGVVRIWLGFKLPAGPKAFVIFAGAITTLLGVLILAGWPGNTMVVLGVLFGIDLVFYGASWIALGLKLRP</sequence>
<keyword evidence="1" id="KW-1133">Transmembrane helix</keyword>
<keyword evidence="1" id="KW-0472">Membrane</keyword>
<feature type="transmembrane region" description="Helical" evidence="1">
    <location>
        <begin position="81"/>
        <end position="100"/>
    </location>
</feature>
<protein>
    <submittedName>
        <fullName evidence="2">DUF308 domain-containing protein</fullName>
    </submittedName>
</protein>
<evidence type="ECO:0000313" key="2">
    <source>
        <dbReference type="EMBL" id="MCI4682599.1"/>
    </source>
</evidence>
<dbReference type="PANTHER" id="PTHR34989:SF1">
    <property type="entry name" value="PROTEIN HDED"/>
    <property type="match status" value="1"/>
</dbReference>
<feature type="transmembrane region" description="Helical" evidence="1">
    <location>
        <begin position="106"/>
        <end position="126"/>
    </location>
</feature>
<dbReference type="EMBL" id="JAIVFP010000001">
    <property type="protein sequence ID" value="MCI4682599.1"/>
    <property type="molecule type" value="Genomic_DNA"/>
</dbReference>
<accession>A0ABS9Z4J6</accession>
<keyword evidence="3" id="KW-1185">Reference proteome</keyword>
<dbReference type="InterPro" id="IPR052712">
    <property type="entry name" value="Acid_resist_chaperone_HdeD"/>
</dbReference>
<evidence type="ECO:0000313" key="3">
    <source>
        <dbReference type="Proteomes" id="UP001139104"/>
    </source>
</evidence>
<dbReference type="PANTHER" id="PTHR34989">
    <property type="entry name" value="PROTEIN HDED"/>
    <property type="match status" value="1"/>
</dbReference>
<dbReference type="RefSeq" id="WP_243066598.1">
    <property type="nucleotide sequence ID" value="NZ_JAIVFK010000004.1"/>
</dbReference>
<proteinExistence type="predicted"/>
<dbReference type="Proteomes" id="UP001139104">
    <property type="component" value="Unassembled WGS sequence"/>
</dbReference>
<gene>
    <name evidence="2" type="ORF">K2U94_07455</name>
</gene>